<organism evidence="2 3">
    <name type="scientific">Vanilla planifolia</name>
    <name type="common">Vanilla</name>
    <dbReference type="NCBI Taxonomy" id="51239"/>
    <lineage>
        <taxon>Eukaryota</taxon>
        <taxon>Viridiplantae</taxon>
        <taxon>Streptophyta</taxon>
        <taxon>Embryophyta</taxon>
        <taxon>Tracheophyta</taxon>
        <taxon>Spermatophyta</taxon>
        <taxon>Magnoliopsida</taxon>
        <taxon>Liliopsida</taxon>
        <taxon>Asparagales</taxon>
        <taxon>Orchidaceae</taxon>
        <taxon>Vanilloideae</taxon>
        <taxon>Vanilleae</taxon>
        <taxon>Vanilla</taxon>
    </lineage>
</organism>
<evidence type="ECO:0000313" key="3">
    <source>
        <dbReference type="Proteomes" id="UP000639772"/>
    </source>
</evidence>
<name>A0A835V6V8_VANPL</name>
<proteinExistence type="predicted"/>
<dbReference type="Proteomes" id="UP000639772">
    <property type="component" value="Unassembled WGS sequence"/>
</dbReference>
<protein>
    <submittedName>
        <fullName evidence="2">Uncharacterized protein</fullName>
    </submittedName>
</protein>
<accession>A0A835V6V8</accession>
<reference evidence="2 3" key="1">
    <citation type="journal article" date="2020" name="Nat. Food">
        <title>A phased Vanilla planifolia genome enables genetic improvement of flavour and production.</title>
        <authorList>
            <person name="Hasing T."/>
            <person name="Tang H."/>
            <person name="Brym M."/>
            <person name="Khazi F."/>
            <person name="Huang T."/>
            <person name="Chambers A.H."/>
        </authorList>
    </citation>
    <scope>NUCLEOTIDE SEQUENCE [LARGE SCALE GENOMIC DNA]</scope>
    <source>
        <tissue evidence="2">Leaf</tissue>
    </source>
</reference>
<sequence>MRLHTETWKHNAQSSQGNEVQTNDEKRATLEKGRQSGTRVSKEEAMARSNDEKRNKGCQGRGRWKGECSNEVVKGEEEMEKGVRKKGIYNRRNA</sequence>
<feature type="region of interest" description="Disordered" evidence="1">
    <location>
        <begin position="1"/>
        <end position="65"/>
    </location>
</feature>
<evidence type="ECO:0000256" key="1">
    <source>
        <dbReference type="SAM" id="MobiDB-lite"/>
    </source>
</evidence>
<comment type="caution">
    <text evidence="2">The sequence shown here is derived from an EMBL/GenBank/DDBJ whole genome shotgun (WGS) entry which is preliminary data.</text>
</comment>
<feature type="compositionally biased region" description="Basic and acidic residues" evidence="1">
    <location>
        <begin position="23"/>
        <end position="55"/>
    </location>
</feature>
<dbReference type="EMBL" id="JADCNM010000004">
    <property type="protein sequence ID" value="KAG0487627.1"/>
    <property type="molecule type" value="Genomic_DNA"/>
</dbReference>
<feature type="compositionally biased region" description="Polar residues" evidence="1">
    <location>
        <begin position="10"/>
        <end position="21"/>
    </location>
</feature>
<gene>
    <name evidence="2" type="ORF">HPP92_009722</name>
</gene>
<evidence type="ECO:0000313" key="2">
    <source>
        <dbReference type="EMBL" id="KAG0487627.1"/>
    </source>
</evidence>
<dbReference type="AlphaFoldDB" id="A0A835V6V8"/>